<feature type="compositionally biased region" description="Low complexity" evidence="2">
    <location>
        <begin position="254"/>
        <end position="270"/>
    </location>
</feature>
<feature type="compositionally biased region" description="Pro residues" evidence="2">
    <location>
        <begin position="114"/>
        <end position="123"/>
    </location>
</feature>
<comment type="similarity">
    <text evidence="1">Belongs to the remorin family.</text>
</comment>
<accession>A0A1J3DF75</accession>
<evidence type="ECO:0000313" key="4">
    <source>
        <dbReference type="EMBL" id="JAU16397.1"/>
    </source>
</evidence>
<reference evidence="4" key="1">
    <citation type="submission" date="2016-07" db="EMBL/GenBank/DDBJ databases">
        <title>De novo transcriptome assembly of four accessions of the metal hyperaccumulator plant Noccaea caerulescens.</title>
        <authorList>
            <person name="Blande D."/>
            <person name="Halimaa P."/>
            <person name="Tervahauta A.I."/>
            <person name="Aarts M.G."/>
            <person name="Karenlampi S.O."/>
        </authorList>
    </citation>
    <scope>NUCLEOTIDE SEQUENCE</scope>
</reference>
<feature type="compositionally biased region" description="Polar residues" evidence="2">
    <location>
        <begin position="1"/>
        <end position="11"/>
    </location>
</feature>
<feature type="region of interest" description="Disordered" evidence="2">
    <location>
        <begin position="299"/>
        <end position="333"/>
    </location>
</feature>
<feature type="region of interest" description="Disordered" evidence="2">
    <location>
        <begin position="398"/>
        <end position="422"/>
    </location>
</feature>
<dbReference type="EMBL" id="GEVI01015923">
    <property type="protein sequence ID" value="JAU16397.1"/>
    <property type="molecule type" value="Transcribed_RNA"/>
</dbReference>
<gene>
    <name evidence="4" type="ORF">GA_TR9020_c0_g1_i1_g.28732</name>
</gene>
<evidence type="ECO:0000256" key="1">
    <source>
        <dbReference type="ARBA" id="ARBA00005711"/>
    </source>
</evidence>
<feature type="region of interest" description="Disordered" evidence="2">
    <location>
        <begin position="200"/>
        <end position="280"/>
    </location>
</feature>
<dbReference type="InterPro" id="IPR005516">
    <property type="entry name" value="Remorin_C"/>
</dbReference>
<dbReference type="PANTHER" id="PTHR31471:SF2">
    <property type="entry name" value="REMORIN FAMILY PROTEIN"/>
    <property type="match status" value="1"/>
</dbReference>
<evidence type="ECO:0000256" key="2">
    <source>
        <dbReference type="SAM" id="MobiDB-lite"/>
    </source>
</evidence>
<feature type="domain" description="Remorin C-terminal" evidence="3">
    <location>
        <begin position="323"/>
        <end position="421"/>
    </location>
</feature>
<sequence length="456" mass="50272">MRKTSVSSNSFGGFLSPGAPSYSDNKGWSSERVPHPSSTTSSAAAINGGRRHIGSASALTTPFYSGRAIPSKWEDAERWICSPVATYPPGVCQNPSVSSQFSEQRRQKSKSGPIVPPTLPHPPTSSSSAIGCYHYSPRMTMRAMEANQGNMKGLMVVGSPFSTGVLEADRVFRGGLGGGGGCDGYRRGHGHSRSWVDLMSEETSSLGSKTDTEEKAEDTKEEEMTTAMQSPVVLRRDIATQMSPEEMSPDNNHQSSQEPKSSSPPLVVSVIDEPPMKENPCRGEVREVKMDKGARMIKRPKRRVMSSSRVIRREQPEVEDNSEASASSSSWDISEPAMTLSKLQREEAKIAAWENLQKAKAEAAIRKLEVKLEKKKSASMDKILNKLQTAKLKAQEMRRSSVSIEQEQQQQQQQENHQISKHSVKITHLVRRHTFMTPFMSCFAPRVDCRKSSSAL</sequence>
<name>A0A1J3DF75_NOCCA</name>
<dbReference type="Pfam" id="PF03763">
    <property type="entry name" value="Remorin_C"/>
    <property type="match status" value="1"/>
</dbReference>
<organism evidence="4">
    <name type="scientific">Noccaea caerulescens</name>
    <name type="common">Alpine penny-cress</name>
    <name type="synonym">Thlaspi caerulescens</name>
    <dbReference type="NCBI Taxonomy" id="107243"/>
    <lineage>
        <taxon>Eukaryota</taxon>
        <taxon>Viridiplantae</taxon>
        <taxon>Streptophyta</taxon>
        <taxon>Embryophyta</taxon>
        <taxon>Tracheophyta</taxon>
        <taxon>Spermatophyta</taxon>
        <taxon>Magnoliopsida</taxon>
        <taxon>eudicotyledons</taxon>
        <taxon>Gunneridae</taxon>
        <taxon>Pentapetalae</taxon>
        <taxon>rosids</taxon>
        <taxon>malvids</taxon>
        <taxon>Brassicales</taxon>
        <taxon>Brassicaceae</taxon>
        <taxon>Coluteocarpeae</taxon>
        <taxon>Noccaea</taxon>
    </lineage>
</organism>
<proteinExistence type="inferred from homology"/>
<feature type="compositionally biased region" description="Low complexity" evidence="2">
    <location>
        <begin position="405"/>
        <end position="415"/>
    </location>
</feature>
<dbReference type="PANTHER" id="PTHR31471">
    <property type="entry name" value="OS02G0116800 PROTEIN"/>
    <property type="match status" value="1"/>
</dbReference>
<feature type="region of interest" description="Disordered" evidence="2">
    <location>
        <begin position="95"/>
        <end position="129"/>
    </location>
</feature>
<dbReference type="AlphaFoldDB" id="A0A1J3DF75"/>
<feature type="region of interest" description="Disordered" evidence="2">
    <location>
        <begin position="1"/>
        <end position="45"/>
    </location>
</feature>
<evidence type="ECO:0000259" key="3">
    <source>
        <dbReference type="Pfam" id="PF03763"/>
    </source>
</evidence>
<protein>
    <recommendedName>
        <fullName evidence="3">Remorin C-terminal domain-containing protein</fullName>
    </recommendedName>
</protein>